<protein>
    <submittedName>
        <fullName evidence="1">Uncharacterized protein</fullName>
    </submittedName>
</protein>
<dbReference type="InParanoid" id="U5G632"/>
<evidence type="ECO:0000313" key="2">
    <source>
        <dbReference type="Proteomes" id="UP000006729"/>
    </source>
</evidence>
<dbReference type="EMBL" id="CM009295">
    <property type="protein sequence ID" value="PNT30449.1"/>
    <property type="molecule type" value="Genomic_DNA"/>
</dbReference>
<organism evidence="1 2">
    <name type="scientific">Populus trichocarpa</name>
    <name type="common">Western balsam poplar</name>
    <name type="synonym">Populus balsamifera subsp. trichocarpa</name>
    <dbReference type="NCBI Taxonomy" id="3694"/>
    <lineage>
        <taxon>Eukaryota</taxon>
        <taxon>Viridiplantae</taxon>
        <taxon>Streptophyta</taxon>
        <taxon>Embryophyta</taxon>
        <taxon>Tracheophyta</taxon>
        <taxon>Spermatophyta</taxon>
        <taxon>Magnoliopsida</taxon>
        <taxon>eudicotyledons</taxon>
        <taxon>Gunneridae</taxon>
        <taxon>Pentapetalae</taxon>
        <taxon>rosids</taxon>
        <taxon>fabids</taxon>
        <taxon>Malpighiales</taxon>
        <taxon>Salicaceae</taxon>
        <taxon>Saliceae</taxon>
        <taxon>Populus</taxon>
    </lineage>
</organism>
<dbReference type="eggNOG" id="KOG0017">
    <property type="taxonomic scope" value="Eukaryota"/>
</dbReference>
<proteinExistence type="predicted"/>
<accession>U5G632</accession>
<sequence length="90" mass="10104">MAFHDEDLCLADSATTHTILNEKKYFKYLTLTKAKSTIISGPSNIIKGFIRANILLSSNKKPGIKDALYSSKSIKKLLSFKDMCTNCYHN</sequence>
<dbReference type="Proteomes" id="UP000006729">
    <property type="component" value="Chromosome 6"/>
</dbReference>
<name>U5G632_POPTR</name>
<evidence type="ECO:0000313" key="1">
    <source>
        <dbReference type="EMBL" id="PNT30449.1"/>
    </source>
</evidence>
<dbReference type="AlphaFoldDB" id="U5G632"/>
<gene>
    <name evidence="1" type="ORF">POPTR_006G082200</name>
</gene>
<keyword evidence="2" id="KW-1185">Reference proteome</keyword>
<dbReference type="HOGENOM" id="CLU_170056_0_0_1"/>
<reference evidence="1 2" key="1">
    <citation type="journal article" date="2006" name="Science">
        <title>The genome of black cottonwood, Populus trichocarpa (Torr. &amp; Gray).</title>
        <authorList>
            <person name="Tuskan G.A."/>
            <person name="Difazio S."/>
            <person name="Jansson S."/>
            <person name="Bohlmann J."/>
            <person name="Grigoriev I."/>
            <person name="Hellsten U."/>
            <person name="Putnam N."/>
            <person name="Ralph S."/>
            <person name="Rombauts S."/>
            <person name="Salamov A."/>
            <person name="Schein J."/>
            <person name="Sterck L."/>
            <person name="Aerts A."/>
            <person name="Bhalerao R.R."/>
            <person name="Bhalerao R.P."/>
            <person name="Blaudez D."/>
            <person name="Boerjan W."/>
            <person name="Brun A."/>
            <person name="Brunner A."/>
            <person name="Busov V."/>
            <person name="Campbell M."/>
            <person name="Carlson J."/>
            <person name="Chalot M."/>
            <person name="Chapman J."/>
            <person name="Chen G.L."/>
            <person name="Cooper D."/>
            <person name="Coutinho P.M."/>
            <person name="Couturier J."/>
            <person name="Covert S."/>
            <person name="Cronk Q."/>
            <person name="Cunningham R."/>
            <person name="Davis J."/>
            <person name="Degroeve S."/>
            <person name="Dejardin A."/>
            <person name="Depamphilis C."/>
            <person name="Detter J."/>
            <person name="Dirks B."/>
            <person name="Dubchak I."/>
            <person name="Duplessis S."/>
            <person name="Ehlting J."/>
            <person name="Ellis B."/>
            <person name="Gendler K."/>
            <person name="Goodstein D."/>
            <person name="Gribskov M."/>
            <person name="Grimwood J."/>
            <person name="Groover A."/>
            <person name="Gunter L."/>
            <person name="Hamberger B."/>
            <person name="Heinze B."/>
            <person name="Helariutta Y."/>
            <person name="Henrissat B."/>
            <person name="Holligan D."/>
            <person name="Holt R."/>
            <person name="Huang W."/>
            <person name="Islam-Faridi N."/>
            <person name="Jones S."/>
            <person name="Jones-Rhoades M."/>
            <person name="Jorgensen R."/>
            <person name="Joshi C."/>
            <person name="Kangasjarvi J."/>
            <person name="Karlsson J."/>
            <person name="Kelleher C."/>
            <person name="Kirkpatrick R."/>
            <person name="Kirst M."/>
            <person name="Kohler A."/>
            <person name="Kalluri U."/>
            <person name="Larimer F."/>
            <person name="Leebens-Mack J."/>
            <person name="Leple J.C."/>
            <person name="Locascio P."/>
            <person name="Lou Y."/>
            <person name="Lucas S."/>
            <person name="Martin F."/>
            <person name="Montanini B."/>
            <person name="Napoli C."/>
            <person name="Nelson D.R."/>
            <person name="Nelson C."/>
            <person name="Nieminen K."/>
            <person name="Nilsson O."/>
            <person name="Pereda V."/>
            <person name="Peter G."/>
            <person name="Philippe R."/>
            <person name="Pilate G."/>
            <person name="Poliakov A."/>
            <person name="Razumovskaya J."/>
            <person name="Richardson P."/>
            <person name="Rinaldi C."/>
            <person name="Ritland K."/>
            <person name="Rouze P."/>
            <person name="Ryaboy D."/>
            <person name="Schmutz J."/>
            <person name="Schrader J."/>
            <person name="Segerman B."/>
            <person name="Shin H."/>
            <person name="Siddiqui A."/>
            <person name="Sterky F."/>
            <person name="Terry A."/>
            <person name="Tsai C.J."/>
            <person name="Uberbacher E."/>
            <person name="Unneberg P."/>
            <person name="Vahala J."/>
            <person name="Wall K."/>
            <person name="Wessler S."/>
            <person name="Yang G."/>
            <person name="Yin T."/>
            <person name="Douglas C."/>
            <person name="Marra M."/>
            <person name="Sandberg G."/>
            <person name="Van de Peer Y."/>
            <person name="Rokhsar D."/>
        </authorList>
    </citation>
    <scope>NUCLEOTIDE SEQUENCE [LARGE SCALE GENOMIC DNA]</scope>
    <source>
        <strain evidence="2">cv. Nisqually</strain>
    </source>
</reference>